<protein>
    <submittedName>
        <fullName evidence="2">Uncharacterized protein</fullName>
    </submittedName>
</protein>
<dbReference type="EMBL" id="LAZR01026183">
    <property type="protein sequence ID" value="KKL69527.1"/>
    <property type="molecule type" value="Genomic_DNA"/>
</dbReference>
<reference evidence="2" key="1">
    <citation type="journal article" date="2015" name="Nature">
        <title>Complex archaea that bridge the gap between prokaryotes and eukaryotes.</title>
        <authorList>
            <person name="Spang A."/>
            <person name="Saw J.H."/>
            <person name="Jorgensen S.L."/>
            <person name="Zaremba-Niedzwiedzka K."/>
            <person name="Martijn J."/>
            <person name="Lind A.E."/>
            <person name="van Eijk R."/>
            <person name="Schleper C."/>
            <person name="Guy L."/>
            <person name="Ettema T.J."/>
        </authorList>
    </citation>
    <scope>NUCLEOTIDE SEQUENCE</scope>
</reference>
<feature type="region of interest" description="Disordered" evidence="1">
    <location>
        <begin position="52"/>
        <end position="109"/>
    </location>
</feature>
<organism evidence="2">
    <name type="scientific">marine sediment metagenome</name>
    <dbReference type="NCBI Taxonomy" id="412755"/>
    <lineage>
        <taxon>unclassified sequences</taxon>
        <taxon>metagenomes</taxon>
        <taxon>ecological metagenomes</taxon>
    </lineage>
</organism>
<sequence length="145" mass="15770">MNLIGEEKPYGEPKANDSAPAAADYESPGSGRAERRCPKCKSTVYVGVRKKGCPKPDCDGTLQVPDKNLDPDNDPDEDDLDSDDDIDSESECSDPPMADDDEEWRHPGEGRIGKGCRLCQRRIYVAETITICPDPECAGALVKAL</sequence>
<evidence type="ECO:0000256" key="1">
    <source>
        <dbReference type="SAM" id="MobiDB-lite"/>
    </source>
</evidence>
<evidence type="ECO:0000313" key="2">
    <source>
        <dbReference type="EMBL" id="KKL69527.1"/>
    </source>
</evidence>
<dbReference type="AlphaFoldDB" id="A0A0F9H2I1"/>
<name>A0A0F9H2I1_9ZZZZ</name>
<feature type="region of interest" description="Disordered" evidence="1">
    <location>
        <begin position="1"/>
        <end position="36"/>
    </location>
</feature>
<feature type="compositionally biased region" description="Acidic residues" evidence="1">
    <location>
        <begin position="71"/>
        <end position="102"/>
    </location>
</feature>
<proteinExistence type="predicted"/>
<comment type="caution">
    <text evidence="2">The sequence shown here is derived from an EMBL/GenBank/DDBJ whole genome shotgun (WGS) entry which is preliminary data.</text>
</comment>
<gene>
    <name evidence="2" type="ORF">LCGC14_2114040</name>
</gene>
<accession>A0A0F9H2I1</accession>
<feature type="compositionally biased region" description="Basic and acidic residues" evidence="1">
    <location>
        <begin position="1"/>
        <end position="15"/>
    </location>
</feature>